<dbReference type="InterPro" id="IPR036250">
    <property type="entry name" value="AcylCo_DH-like_C"/>
</dbReference>
<keyword evidence="1" id="KW-0285">Flavoprotein</keyword>
<dbReference type="GO" id="GO:0016627">
    <property type="term" value="F:oxidoreductase activity, acting on the CH-CH group of donors"/>
    <property type="evidence" value="ECO:0007669"/>
    <property type="project" value="InterPro"/>
</dbReference>
<evidence type="ECO:0000313" key="3">
    <source>
        <dbReference type="EMBL" id="OBY29425.1"/>
    </source>
</evidence>
<reference evidence="3 4" key="1">
    <citation type="submission" date="2015-06" db="EMBL/GenBank/DDBJ databases">
        <title>Genome sequence of Mycobacterium kumamotonense strain Roo.</title>
        <authorList>
            <person name="Greninger A.L."/>
            <person name="Cunningham G."/>
            <person name="Miller S."/>
        </authorList>
    </citation>
    <scope>NUCLEOTIDE SEQUENCE [LARGE SCALE GENOMIC DNA]</scope>
    <source>
        <strain evidence="3 4">Roo</strain>
    </source>
</reference>
<dbReference type="RefSeq" id="WP_065289711.1">
    <property type="nucleotide sequence ID" value="NZ_LFOE01000081.1"/>
</dbReference>
<sequence>MRSIRLAERAIDLMARHAKSGFTQGSSLAEKQLVQAMTAKSYTELMPFRLAGLHAVWLLDSPG</sequence>
<feature type="domain" description="Acyl-CoA dehydrogenase/oxidase C-terminal" evidence="2">
    <location>
        <begin position="1"/>
        <end position="60"/>
    </location>
</feature>
<dbReference type="Pfam" id="PF00441">
    <property type="entry name" value="Acyl-CoA_dh_1"/>
    <property type="match status" value="1"/>
</dbReference>
<comment type="caution">
    <text evidence="3">The sequence shown here is derived from an EMBL/GenBank/DDBJ whole genome shotgun (WGS) entry which is preliminary data.</text>
</comment>
<dbReference type="Gene3D" id="1.20.140.10">
    <property type="entry name" value="Butyryl-CoA Dehydrogenase, subunit A, domain 3"/>
    <property type="match status" value="1"/>
</dbReference>
<evidence type="ECO:0000313" key="4">
    <source>
        <dbReference type="Proteomes" id="UP000092668"/>
    </source>
</evidence>
<dbReference type="EMBL" id="LFOE01000081">
    <property type="protein sequence ID" value="OBY29425.1"/>
    <property type="molecule type" value="Genomic_DNA"/>
</dbReference>
<name>A0A1B8S9K6_9MYCO</name>
<proteinExistence type="predicted"/>
<dbReference type="SUPFAM" id="SSF47203">
    <property type="entry name" value="Acyl-CoA dehydrogenase C-terminal domain-like"/>
    <property type="match status" value="1"/>
</dbReference>
<accession>A0A1B8S9K6</accession>
<protein>
    <recommendedName>
        <fullName evidence="2">Acyl-CoA dehydrogenase/oxidase C-terminal domain-containing protein</fullName>
    </recommendedName>
</protein>
<gene>
    <name evidence="3" type="ORF">ACT18_23085</name>
</gene>
<evidence type="ECO:0000259" key="2">
    <source>
        <dbReference type="Pfam" id="PF00441"/>
    </source>
</evidence>
<dbReference type="Proteomes" id="UP000092668">
    <property type="component" value="Unassembled WGS sequence"/>
</dbReference>
<dbReference type="AlphaFoldDB" id="A0A1B8S9K6"/>
<organism evidence="3 4">
    <name type="scientific">Mycolicibacter kumamotonensis</name>
    <dbReference type="NCBI Taxonomy" id="354243"/>
    <lineage>
        <taxon>Bacteria</taxon>
        <taxon>Bacillati</taxon>
        <taxon>Actinomycetota</taxon>
        <taxon>Actinomycetes</taxon>
        <taxon>Mycobacteriales</taxon>
        <taxon>Mycobacteriaceae</taxon>
        <taxon>Mycolicibacter</taxon>
    </lineage>
</organism>
<dbReference type="InterPro" id="IPR009075">
    <property type="entry name" value="AcylCo_DH/oxidase_C"/>
</dbReference>
<keyword evidence="4" id="KW-1185">Reference proteome</keyword>
<evidence type="ECO:0000256" key="1">
    <source>
        <dbReference type="ARBA" id="ARBA00022630"/>
    </source>
</evidence>